<feature type="region of interest" description="Disordered" evidence="1">
    <location>
        <begin position="1"/>
        <end position="23"/>
    </location>
</feature>
<reference evidence="3" key="1">
    <citation type="journal article" date="2014" name="Science">
        <title>Ancient hybridizations among the ancestral genomes of bread wheat.</title>
        <authorList>
            <consortium name="International Wheat Genome Sequencing Consortium,"/>
            <person name="Marcussen T."/>
            <person name="Sandve S.R."/>
            <person name="Heier L."/>
            <person name="Spannagl M."/>
            <person name="Pfeifer M."/>
            <person name="Jakobsen K.S."/>
            <person name="Wulff B.B."/>
            <person name="Steuernagel B."/>
            <person name="Mayer K.F."/>
            <person name="Olsen O.A."/>
        </authorList>
    </citation>
    <scope>NUCLEOTIDE SEQUENCE [LARGE SCALE GENOMIC DNA]</scope>
    <source>
        <strain evidence="3">cv. AL8/78</strain>
    </source>
</reference>
<keyword evidence="3" id="KW-1185">Reference proteome</keyword>
<sequence length="104" mass="11572">AGGSPPTHHHHHRTAEKKKKKGASFLLPSSSDWIPSLPLIPFHRSLARRRWSEDLGNESESPLFWVSSSNLSFLDLISPLIDSDRTASLPTAARRDRPATRGQP</sequence>
<reference evidence="2" key="5">
    <citation type="journal article" date="2021" name="G3 (Bethesda)">
        <title>Aegilops tauschii genome assembly Aet v5.0 features greater sequence contiguity and improved annotation.</title>
        <authorList>
            <person name="Wang L."/>
            <person name="Zhu T."/>
            <person name="Rodriguez J.C."/>
            <person name="Deal K.R."/>
            <person name="Dubcovsky J."/>
            <person name="McGuire P.E."/>
            <person name="Lux T."/>
            <person name="Spannagl M."/>
            <person name="Mayer K.F.X."/>
            <person name="Baldrich P."/>
            <person name="Meyers B.C."/>
            <person name="Huo N."/>
            <person name="Gu Y.Q."/>
            <person name="Zhou H."/>
            <person name="Devos K.M."/>
            <person name="Bennetzen J.L."/>
            <person name="Unver T."/>
            <person name="Budak H."/>
            <person name="Gulick P.J."/>
            <person name="Galiba G."/>
            <person name="Kalapos B."/>
            <person name="Nelson D.R."/>
            <person name="Li P."/>
            <person name="You F.M."/>
            <person name="Luo M.C."/>
            <person name="Dvorak J."/>
        </authorList>
    </citation>
    <scope>NUCLEOTIDE SEQUENCE [LARGE SCALE GENOMIC DNA]</scope>
    <source>
        <strain evidence="2">cv. AL8/78</strain>
    </source>
</reference>
<reference evidence="3" key="2">
    <citation type="journal article" date="2017" name="Nat. Plants">
        <title>The Aegilops tauschii genome reveals multiple impacts of transposons.</title>
        <authorList>
            <person name="Zhao G."/>
            <person name="Zou C."/>
            <person name="Li K."/>
            <person name="Wang K."/>
            <person name="Li T."/>
            <person name="Gao L."/>
            <person name="Zhang X."/>
            <person name="Wang H."/>
            <person name="Yang Z."/>
            <person name="Liu X."/>
            <person name="Jiang W."/>
            <person name="Mao L."/>
            <person name="Kong X."/>
            <person name="Jiao Y."/>
            <person name="Jia J."/>
        </authorList>
    </citation>
    <scope>NUCLEOTIDE SEQUENCE [LARGE SCALE GENOMIC DNA]</scope>
    <source>
        <strain evidence="3">cv. AL8/78</strain>
    </source>
</reference>
<name>A0A453TD79_AEGTS</name>
<evidence type="ECO:0000313" key="3">
    <source>
        <dbReference type="Proteomes" id="UP000015105"/>
    </source>
</evidence>
<evidence type="ECO:0000313" key="2">
    <source>
        <dbReference type="EnsemblPlants" id="AET7Gv21344600.2"/>
    </source>
</evidence>
<dbReference type="AlphaFoldDB" id="A0A453TD79"/>
<feature type="region of interest" description="Disordered" evidence="1">
    <location>
        <begin position="85"/>
        <end position="104"/>
    </location>
</feature>
<reference evidence="2" key="4">
    <citation type="submission" date="2019-03" db="UniProtKB">
        <authorList>
            <consortium name="EnsemblPlants"/>
        </authorList>
    </citation>
    <scope>IDENTIFICATION</scope>
</reference>
<feature type="compositionally biased region" description="Basic residues" evidence="1">
    <location>
        <begin position="7"/>
        <end position="22"/>
    </location>
</feature>
<feature type="compositionally biased region" description="Basic and acidic residues" evidence="1">
    <location>
        <begin position="93"/>
        <end position="104"/>
    </location>
</feature>
<evidence type="ECO:0000256" key="1">
    <source>
        <dbReference type="SAM" id="MobiDB-lite"/>
    </source>
</evidence>
<dbReference type="Proteomes" id="UP000015105">
    <property type="component" value="Chromosome 7D"/>
</dbReference>
<protein>
    <submittedName>
        <fullName evidence="2">Uncharacterized protein</fullName>
    </submittedName>
</protein>
<accession>A0A453TD79</accession>
<proteinExistence type="predicted"/>
<organism evidence="2 3">
    <name type="scientific">Aegilops tauschii subsp. strangulata</name>
    <name type="common">Goatgrass</name>
    <dbReference type="NCBI Taxonomy" id="200361"/>
    <lineage>
        <taxon>Eukaryota</taxon>
        <taxon>Viridiplantae</taxon>
        <taxon>Streptophyta</taxon>
        <taxon>Embryophyta</taxon>
        <taxon>Tracheophyta</taxon>
        <taxon>Spermatophyta</taxon>
        <taxon>Magnoliopsida</taxon>
        <taxon>Liliopsida</taxon>
        <taxon>Poales</taxon>
        <taxon>Poaceae</taxon>
        <taxon>BOP clade</taxon>
        <taxon>Pooideae</taxon>
        <taxon>Triticodae</taxon>
        <taxon>Triticeae</taxon>
        <taxon>Triticinae</taxon>
        <taxon>Aegilops</taxon>
    </lineage>
</organism>
<dbReference type="EnsemblPlants" id="AET7Gv21344600.2">
    <property type="protein sequence ID" value="AET7Gv21344600.2"/>
    <property type="gene ID" value="AET7Gv21344600"/>
</dbReference>
<dbReference type="Gramene" id="AET7Gv21344600.2">
    <property type="protein sequence ID" value="AET7Gv21344600.2"/>
    <property type="gene ID" value="AET7Gv21344600"/>
</dbReference>
<reference evidence="2" key="3">
    <citation type="journal article" date="2017" name="Nature">
        <title>Genome sequence of the progenitor of the wheat D genome Aegilops tauschii.</title>
        <authorList>
            <person name="Luo M.C."/>
            <person name="Gu Y.Q."/>
            <person name="Puiu D."/>
            <person name="Wang H."/>
            <person name="Twardziok S.O."/>
            <person name="Deal K.R."/>
            <person name="Huo N."/>
            <person name="Zhu T."/>
            <person name="Wang L."/>
            <person name="Wang Y."/>
            <person name="McGuire P.E."/>
            <person name="Liu S."/>
            <person name="Long H."/>
            <person name="Ramasamy R.K."/>
            <person name="Rodriguez J.C."/>
            <person name="Van S.L."/>
            <person name="Yuan L."/>
            <person name="Wang Z."/>
            <person name="Xia Z."/>
            <person name="Xiao L."/>
            <person name="Anderson O.D."/>
            <person name="Ouyang S."/>
            <person name="Liang Y."/>
            <person name="Zimin A.V."/>
            <person name="Pertea G."/>
            <person name="Qi P."/>
            <person name="Bennetzen J.L."/>
            <person name="Dai X."/>
            <person name="Dawson M.W."/>
            <person name="Muller H.G."/>
            <person name="Kugler K."/>
            <person name="Rivarola-Duarte L."/>
            <person name="Spannagl M."/>
            <person name="Mayer K.F.X."/>
            <person name="Lu F.H."/>
            <person name="Bevan M.W."/>
            <person name="Leroy P."/>
            <person name="Li P."/>
            <person name="You F.M."/>
            <person name="Sun Q."/>
            <person name="Liu Z."/>
            <person name="Lyons E."/>
            <person name="Wicker T."/>
            <person name="Salzberg S.L."/>
            <person name="Devos K.M."/>
            <person name="Dvorak J."/>
        </authorList>
    </citation>
    <scope>NUCLEOTIDE SEQUENCE [LARGE SCALE GENOMIC DNA]</scope>
    <source>
        <strain evidence="2">cv. AL8/78</strain>
    </source>
</reference>